<dbReference type="InterPro" id="IPR043003">
    <property type="entry name" value="FANCL_d3_sf"/>
</dbReference>
<dbReference type="GO" id="GO:0016491">
    <property type="term" value="F:oxidoreductase activity"/>
    <property type="evidence" value="ECO:0007669"/>
    <property type="project" value="UniProtKB-KW"/>
</dbReference>
<dbReference type="CDD" id="cd05332">
    <property type="entry name" value="11beta-HSD1_like_SDR_c"/>
    <property type="match status" value="1"/>
</dbReference>
<name>A0AA88XSD5_PINIB</name>
<feature type="domain" description="FANCL UBC-like" evidence="3">
    <location>
        <begin position="19"/>
        <end position="115"/>
    </location>
</feature>
<gene>
    <name evidence="4" type="ORF">FSP39_014840</name>
</gene>
<dbReference type="PROSITE" id="PS00061">
    <property type="entry name" value="ADH_SHORT"/>
    <property type="match status" value="1"/>
</dbReference>
<evidence type="ECO:0000256" key="1">
    <source>
        <dbReference type="ARBA" id="ARBA00023002"/>
    </source>
</evidence>
<dbReference type="CDD" id="cd23832">
    <property type="entry name" value="DRWD-C_FANCL"/>
    <property type="match status" value="1"/>
</dbReference>
<dbReference type="InterPro" id="IPR053011">
    <property type="entry name" value="SDR_family_member_7"/>
</dbReference>
<dbReference type="SUPFAM" id="SSF51735">
    <property type="entry name" value="NAD(P)-binding Rossmann-fold domains"/>
    <property type="match status" value="1"/>
</dbReference>
<keyword evidence="5" id="KW-1185">Reference proteome</keyword>
<evidence type="ECO:0000259" key="2">
    <source>
        <dbReference type="Pfam" id="PF11793"/>
    </source>
</evidence>
<dbReference type="PANTHER" id="PTHR44269">
    <property type="entry name" value="DEHYDROGENASE/REDUCTASE SDR FAMILY MEMBER 7-RELATED"/>
    <property type="match status" value="1"/>
</dbReference>
<dbReference type="Gene3D" id="3.40.50.720">
    <property type="entry name" value="NAD(P)-binding Rossmann-like Domain"/>
    <property type="match status" value="1"/>
</dbReference>
<evidence type="ECO:0000259" key="3">
    <source>
        <dbReference type="Pfam" id="PF18891"/>
    </source>
</evidence>
<dbReference type="Pfam" id="PF11793">
    <property type="entry name" value="FANCL_C"/>
    <property type="match status" value="1"/>
</dbReference>
<proteinExistence type="predicted"/>
<evidence type="ECO:0000313" key="5">
    <source>
        <dbReference type="Proteomes" id="UP001186944"/>
    </source>
</evidence>
<dbReference type="EMBL" id="VSWD01000010">
    <property type="protein sequence ID" value="KAK3090809.1"/>
    <property type="molecule type" value="Genomic_DNA"/>
</dbReference>
<dbReference type="InterPro" id="IPR020904">
    <property type="entry name" value="Sc_DH/Rdtase_CS"/>
</dbReference>
<dbReference type="Pfam" id="PF18891">
    <property type="entry name" value="FANCL_d3"/>
    <property type="match status" value="1"/>
</dbReference>
<dbReference type="InterPro" id="IPR013083">
    <property type="entry name" value="Znf_RING/FYVE/PHD"/>
</dbReference>
<dbReference type="Gene3D" id="3.30.40.10">
    <property type="entry name" value="Zinc/RING finger domain, C3HC4 (zinc finger)"/>
    <property type="match status" value="1"/>
</dbReference>
<organism evidence="4 5">
    <name type="scientific">Pinctada imbricata</name>
    <name type="common">Atlantic pearl-oyster</name>
    <name type="synonym">Pinctada martensii</name>
    <dbReference type="NCBI Taxonomy" id="66713"/>
    <lineage>
        <taxon>Eukaryota</taxon>
        <taxon>Metazoa</taxon>
        <taxon>Spiralia</taxon>
        <taxon>Lophotrochozoa</taxon>
        <taxon>Mollusca</taxon>
        <taxon>Bivalvia</taxon>
        <taxon>Autobranchia</taxon>
        <taxon>Pteriomorphia</taxon>
        <taxon>Pterioida</taxon>
        <taxon>Pterioidea</taxon>
        <taxon>Pteriidae</taxon>
        <taxon>Pinctada</taxon>
    </lineage>
</organism>
<dbReference type="Pfam" id="PF00106">
    <property type="entry name" value="adh_short"/>
    <property type="match status" value="1"/>
</dbReference>
<dbReference type="PRINTS" id="PR00081">
    <property type="entry name" value="GDHRDH"/>
</dbReference>
<comment type="caution">
    <text evidence="4">The sequence shown here is derived from an EMBL/GenBank/DDBJ whole genome shotgun (WGS) entry which is preliminary data.</text>
</comment>
<dbReference type="AlphaFoldDB" id="A0AA88XSD5"/>
<sequence length="459" mass="51869">SCLKDVYSQFEQAIDLYQDFWDMMAEIDTKTWVLEPDNPMFGATERRIAVNTTASLQISVDPRRPTMLPECRFMGADQVVQPLREAMNTNLNFWNEQDSLLRNLERLLGVSFPSPSNTKKEEFSVECGICYAYRLDEEIPDNACNDTRCGQPFHQSCLYELTSTYFKSYTNKTSMNGLNAESDPYNSHQVIRLGSLKGKVVWIVGASSGIGEALAYRLAQDGCILILSSRREDRLKQVSNKCLEYGTIQHKDILVLPLDMLDYKSHVAAMETVIKYFKKIDILVNNAGRSQRALWEKTSLEVDRQMLNTNVLGPLSITKAVLPHFIQQKSGHVVVTSSLAGKFGSPGLGSYSGSKHALQGWFDALRIEGYEYNINVTMVCPGPVFSEALQHAFTENEGQILGVDMKPGENRMPAERCAALMAVAMANNMDEVWITRNPELFYTYLFQYCPAIARRFVHY</sequence>
<feature type="domain" description="FANCL C-terminal" evidence="2">
    <location>
        <begin position="124"/>
        <end position="165"/>
    </location>
</feature>
<accession>A0AA88XSD5</accession>
<reference evidence="4" key="1">
    <citation type="submission" date="2019-08" db="EMBL/GenBank/DDBJ databases">
        <title>The improved chromosome-level genome for the pearl oyster Pinctada fucata martensii using PacBio sequencing and Hi-C.</title>
        <authorList>
            <person name="Zheng Z."/>
        </authorList>
    </citation>
    <scope>NUCLEOTIDE SEQUENCE</scope>
    <source>
        <strain evidence="4">ZZ-2019</strain>
        <tissue evidence="4">Adductor muscle</tissue>
    </source>
</reference>
<dbReference type="InterPro" id="IPR002347">
    <property type="entry name" value="SDR_fam"/>
</dbReference>
<dbReference type="InterPro" id="IPR044037">
    <property type="entry name" value="FANCL_d3"/>
</dbReference>
<dbReference type="Proteomes" id="UP001186944">
    <property type="component" value="Unassembled WGS sequence"/>
</dbReference>
<dbReference type="InterPro" id="IPR036291">
    <property type="entry name" value="NAD(P)-bd_dom_sf"/>
</dbReference>
<dbReference type="Gene3D" id="3.10.110.20">
    <property type="entry name" value="RWD domain-like"/>
    <property type="match status" value="1"/>
</dbReference>
<protein>
    <recommendedName>
        <fullName evidence="6">RING-type domain-containing protein</fullName>
    </recommendedName>
</protein>
<dbReference type="SMART" id="SM01197">
    <property type="entry name" value="FANCL_C"/>
    <property type="match status" value="1"/>
</dbReference>
<keyword evidence="1" id="KW-0560">Oxidoreductase</keyword>
<evidence type="ECO:0000313" key="4">
    <source>
        <dbReference type="EMBL" id="KAK3090809.1"/>
    </source>
</evidence>
<feature type="non-terminal residue" evidence="4">
    <location>
        <position position="1"/>
    </location>
</feature>
<dbReference type="InterPro" id="IPR026850">
    <property type="entry name" value="FANCL_C"/>
</dbReference>
<evidence type="ECO:0008006" key="6">
    <source>
        <dbReference type="Google" id="ProtNLM"/>
    </source>
</evidence>
<dbReference type="PANTHER" id="PTHR44269:SF1">
    <property type="entry name" value="DEHYDROGENASE_REDUCTASE SDR FAMILY MEMBER 7"/>
    <property type="match status" value="1"/>
</dbReference>